<gene>
    <name evidence="3" type="ORF">EQG63_12010</name>
</gene>
<protein>
    <submittedName>
        <fullName evidence="3">Polyketide cyclase</fullName>
    </submittedName>
</protein>
<dbReference type="EMBL" id="SBKO01000006">
    <property type="protein sequence ID" value="RXR16350.1"/>
    <property type="molecule type" value="Genomic_DNA"/>
</dbReference>
<sequence>MAERPAQNITVRIHINASLQKVWDCFTKPEHIVNWNFASEDWHCPKSENELEVGKRFTATMASKNGEYSFDFGGTYSEVNLLEKISYSIDGDGRKVSVLFHEFDNSTLVTEIFEPESENAIELQRDGWQSILTNFKNYTENQ</sequence>
<evidence type="ECO:0000259" key="2">
    <source>
        <dbReference type="Pfam" id="PF08327"/>
    </source>
</evidence>
<evidence type="ECO:0000256" key="1">
    <source>
        <dbReference type="ARBA" id="ARBA00006817"/>
    </source>
</evidence>
<feature type="domain" description="Activator of Hsp90 ATPase homologue 1/2-like C-terminal" evidence="2">
    <location>
        <begin position="16"/>
        <end position="139"/>
    </location>
</feature>
<name>A0A4Q1K0T0_9FLAO</name>
<dbReference type="AlphaFoldDB" id="A0A4Q1K0T0"/>
<dbReference type="InterPro" id="IPR013538">
    <property type="entry name" value="ASHA1/2-like_C"/>
</dbReference>
<dbReference type="Pfam" id="PF08327">
    <property type="entry name" value="AHSA1"/>
    <property type="match status" value="1"/>
</dbReference>
<dbReference type="Gene3D" id="3.30.530.20">
    <property type="match status" value="1"/>
</dbReference>
<evidence type="ECO:0000313" key="3">
    <source>
        <dbReference type="EMBL" id="RXR16350.1"/>
    </source>
</evidence>
<dbReference type="OrthoDB" id="384974at2"/>
<dbReference type="Proteomes" id="UP000290283">
    <property type="component" value="Unassembled WGS sequence"/>
</dbReference>
<dbReference type="InterPro" id="IPR023393">
    <property type="entry name" value="START-like_dom_sf"/>
</dbReference>
<comment type="similarity">
    <text evidence="1">Belongs to the AHA1 family.</text>
</comment>
<organism evidence="3 4">
    <name type="scientific">Flavobacterium amnicola</name>
    <dbReference type="NCBI Taxonomy" id="2506422"/>
    <lineage>
        <taxon>Bacteria</taxon>
        <taxon>Pseudomonadati</taxon>
        <taxon>Bacteroidota</taxon>
        <taxon>Flavobacteriia</taxon>
        <taxon>Flavobacteriales</taxon>
        <taxon>Flavobacteriaceae</taxon>
        <taxon>Flavobacterium</taxon>
    </lineage>
</organism>
<proteinExistence type="inferred from homology"/>
<comment type="caution">
    <text evidence="3">The sequence shown here is derived from an EMBL/GenBank/DDBJ whole genome shotgun (WGS) entry which is preliminary data.</text>
</comment>
<keyword evidence="4" id="KW-1185">Reference proteome</keyword>
<dbReference type="SUPFAM" id="SSF55961">
    <property type="entry name" value="Bet v1-like"/>
    <property type="match status" value="1"/>
</dbReference>
<reference evidence="4" key="1">
    <citation type="submission" date="2019-01" db="EMBL/GenBank/DDBJ databases">
        <title>Cytophagaceae bacterium strain CAR-16.</title>
        <authorList>
            <person name="Chen W.-M."/>
        </authorList>
    </citation>
    <scope>NUCLEOTIDE SEQUENCE [LARGE SCALE GENOMIC DNA]</scope>
    <source>
        <strain evidence="4">LLJ-11</strain>
    </source>
</reference>
<accession>A0A4Q1K0T0</accession>
<evidence type="ECO:0000313" key="4">
    <source>
        <dbReference type="Proteomes" id="UP000290283"/>
    </source>
</evidence>